<dbReference type="PANTHER" id="PTHR42535:SF2">
    <property type="entry name" value="CHROMOSOME UNDETERMINED SCAFFOLD_146, WHOLE GENOME SHOTGUN SEQUENCE"/>
    <property type="match status" value="1"/>
</dbReference>
<organism evidence="4 5">
    <name type="scientific">candidate division CSSED10-310 bacterium</name>
    <dbReference type="NCBI Taxonomy" id="2855610"/>
    <lineage>
        <taxon>Bacteria</taxon>
        <taxon>Bacteria division CSSED10-310</taxon>
    </lineage>
</organism>
<dbReference type="InterPro" id="IPR006558">
    <property type="entry name" value="LamG-like"/>
</dbReference>
<dbReference type="SUPFAM" id="SSF49899">
    <property type="entry name" value="Concanavalin A-like lectins/glucanases"/>
    <property type="match status" value="2"/>
</dbReference>
<comment type="caution">
    <text evidence="4">The sequence shown here is derived from an EMBL/GenBank/DDBJ whole genome shotgun (WGS) entry which is preliminary data.</text>
</comment>
<keyword evidence="2" id="KW-1015">Disulfide bond</keyword>
<keyword evidence="1" id="KW-0732">Signal</keyword>
<dbReference type="EMBL" id="JBHPBY010000521">
    <property type="protein sequence ID" value="MFC1853525.1"/>
    <property type="molecule type" value="Genomic_DNA"/>
</dbReference>
<name>A0ABV6Z505_UNCC1</name>
<dbReference type="SMART" id="SM00560">
    <property type="entry name" value="LamGL"/>
    <property type="match status" value="1"/>
</dbReference>
<dbReference type="PANTHER" id="PTHR42535">
    <property type="entry name" value="OOKINETE PROTEIN, PUTATIVE-RELATED"/>
    <property type="match status" value="1"/>
</dbReference>
<proteinExistence type="predicted"/>
<dbReference type="Proteomes" id="UP001594351">
    <property type="component" value="Unassembled WGS sequence"/>
</dbReference>
<sequence>MSLNEQVSAPNIFCSVIYISGSYRFVYSNEHLESNRWYQVCGTYNGTTALIYIDGYLEGELSISGTITNNSYPLVIGNESGQLDEPFDGSIDDVRVYNRTLSATDVKELYDSESGLVAYYPFNGNANDESGFGNHGTVTGVTLTTDRFGNPDSSYSYDGGEDYIDLGDNIFSNSDLTSGTISLWAKADTVSSDFEVIALEGVIWFGYDPSLCASGGWCFQLYDSGGNSFLTNSSIQIGVWTNLVETWDGTTQKIYINGQFVDSALQGSPAFDSFDRANIFGADYSKTTRLFDGQIDDVRVYNRALSESEIQQLHATSACQLEISPDSLSIEPDQSFEFSAAK</sequence>
<reference evidence="4 5" key="1">
    <citation type="submission" date="2024-09" db="EMBL/GenBank/DDBJ databases">
        <title>Laminarin stimulates single cell rates of sulfate reduction while oxygen inhibits transcriptomic activity in coastal marine sediment.</title>
        <authorList>
            <person name="Lindsay M."/>
            <person name="Orcutt B."/>
            <person name="Emerson D."/>
            <person name="Stepanauskas R."/>
            <person name="D'Angelo T."/>
        </authorList>
    </citation>
    <scope>NUCLEOTIDE SEQUENCE [LARGE SCALE GENOMIC DNA]</scope>
    <source>
        <strain evidence="4">SAG AM-311-K15</strain>
    </source>
</reference>
<keyword evidence="5" id="KW-1185">Reference proteome</keyword>
<evidence type="ECO:0000259" key="3">
    <source>
        <dbReference type="SMART" id="SM00560"/>
    </source>
</evidence>
<dbReference type="Gene3D" id="2.60.120.200">
    <property type="match status" value="2"/>
</dbReference>
<evidence type="ECO:0000256" key="2">
    <source>
        <dbReference type="ARBA" id="ARBA00023157"/>
    </source>
</evidence>
<evidence type="ECO:0000313" key="4">
    <source>
        <dbReference type="EMBL" id="MFC1853525.1"/>
    </source>
</evidence>
<evidence type="ECO:0000256" key="1">
    <source>
        <dbReference type="ARBA" id="ARBA00022729"/>
    </source>
</evidence>
<accession>A0ABV6Z505</accession>
<evidence type="ECO:0000313" key="5">
    <source>
        <dbReference type="Proteomes" id="UP001594351"/>
    </source>
</evidence>
<gene>
    <name evidence="4" type="ORF">ACFL27_25320</name>
</gene>
<dbReference type="InterPro" id="IPR013320">
    <property type="entry name" value="ConA-like_dom_sf"/>
</dbReference>
<protein>
    <submittedName>
        <fullName evidence="4">LamG domain-containing protein</fullName>
    </submittedName>
</protein>
<dbReference type="Pfam" id="PF13385">
    <property type="entry name" value="Laminin_G_3"/>
    <property type="match status" value="2"/>
</dbReference>
<feature type="domain" description="LamG-like jellyroll fold" evidence="3">
    <location>
        <begin position="177"/>
        <end position="308"/>
    </location>
</feature>